<reference evidence="3" key="1">
    <citation type="journal article" date="2014" name="Nat. Genet.">
        <title>Genome of the human hookworm Necator americanus.</title>
        <authorList>
            <person name="Tang Y.T."/>
            <person name="Gao X."/>
            <person name="Rosa B.A."/>
            <person name="Abubucker S."/>
            <person name="Hallsworth-Pepin K."/>
            <person name="Martin J."/>
            <person name="Tyagi R."/>
            <person name="Heizer E."/>
            <person name="Zhang X."/>
            <person name="Bhonagiri-Palsikar V."/>
            <person name="Minx P."/>
            <person name="Warren W.C."/>
            <person name="Wang Q."/>
            <person name="Zhan B."/>
            <person name="Hotez P.J."/>
            <person name="Sternberg P.W."/>
            <person name="Dougall A."/>
            <person name="Gaze S.T."/>
            <person name="Mulvenna J."/>
            <person name="Sotillo J."/>
            <person name="Ranganathan S."/>
            <person name="Rabelo E.M."/>
            <person name="Wilson R.K."/>
            <person name="Felgner P.L."/>
            <person name="Bethony J."/>
            <person name="Hawdon J.M."/>
            <person name="Gasser R.B."/>
            <person name="Loukas A."/>
            <person name="Mitreva M."/>
        </authorList>
    </citation>
    <scope>NUCLEOTIDE SEQUENCE [LARGE SCALE GENOMIC DNA]</scope>
</reference>
<protein>
    <submittedName>
        <fullName evidence="2">Uncharacterized protein</fullName>
    </submittedName>
</protein>
<sequence>MLETLNEERHIAQHNLHQIHPSLALYILESEASSSIRYYTYDTDEYGFAFWLAVSALILAGVDVAVASVTVCLGERGL</sequence>
<evidence type="ECO:0000313" key="3">
    <source>
        <dbReference type="Proteomes" id="UP000053676"/>
    </source>
</evidence>
<feature type="transmembrane region" description="Helical" evidence="1">
    <location>
        <begin position="48"/>
        <end position="73"/>
    </location>
</feature>
<dbReference type="Proteomes" id="UP000053676">
    <property type="component" value="Unassembled WGS sequence"/>
</dbReference>
<proteinExistence type="predicted"/>
<accession>W2TK42</accession>
<dbReference type="KEGG" id="nai:NECAME_08253"/>
<evidence type="ECO:0000256" key="1">
    <source>
        <dbReference type="SAM" id="Phobius"/>
    </source>
</evidence>
<dbReference type="EMBL" id="KI658604">
    <property type="protein sequence ID" value="ETN81994.1"/>
    <property type="molecule type" value="Genomic_DNA"/>
</dbReference>
<dbReference type="AlphaFoldDB" id="W2TK42"/>
<name>W2TK42_NECAM</name>
<gene>
    <name evidence="2" type="ORF">NECAME_08253</name>
</gene>
<keyword evidence="1" id="KW-0812">Transmembrane</keyword>
<organism evidence="2 3">
    <name type="scientific">Necator americanus</name>
    <name type="common">Human hookworm</name>
    <dbReference type="NCBI Taxonomy" id="51031"/>
    <lineage>
        <taxon>Eukaryota</taxon>
        <taxon>Metazoa</taxon>
        <taxon>Ecdysozoa</taxon>
        <taxon>Nematoda</taxon>
        <taxon>Chromadorea</taxon>
        <taxon>Rhabditida</taxon>
        <taxon>Rhabditina</taxon>
        <taxon>Rhabditomorpha</taxon>
        <taxon>Strongyloidea</taxon>
        <taxon>Ancylostomatidae</taxon>
        <taxon>Bunostominae</taxon>
        <taxon>Necator</taxon>
    </lineage>
</organism>
<keyword evidence="1" id="KW-0472">Membrane</keyword>
<keyword evidence="1" id="KW-1133">Transmembrane helix</keyword>
<dbReference type="OrthoDB" id="5823731at2759"/>
<keyword evidence="3" id="KW-1185">Reference proteome</keyword>
<evidence type="ECO:0000313" key="2">
    <source>
        <dbReference type="EMBL" id="ETN81994.1"/>
    </source>
</evidence>